<accession>A0A2P2QY71</accession>
<reference evidence="2" key="1">
    <citation type="submission" date="2018-02" db="EMBL/GenBank/DDBJ databases">
        <title>Rhizophora mucronata_Transcriptome.</title>
        <authorList>
            <person name="Meera S.P."/>
            <person name="Sreeshan A."/>
            <person name="Augustine A."/>
        </authorList>
    </citation>
    <scope>NUCLEOTIDE SEQUENCE</scope>
    <source>
        <tissue evidence="2">Leaf</tissue>
    </source>
</reference>
<dbReference type="EMBL" id="GGEC01091429">
    <property type="protein sequence ID" value="MBX71913.1"/>
    <property type="molecule type" value="Transcribed_RNA"/>
</dbReference>
<keyword evidence="1" id="KW-0812">Transmembrane</keyword>
<protein>
    <submittedName>
        <fullName evidence="2">Uncharacterized protein</fullName>
    </submittedName>
</protein>
<proteinExistence type="predicted"/>
<evidence type="ECO:0000256" key="1">
    <source>
        <dbReference type="SAM" id="Phobius"/>
    </source>
</evidence>
<evidence type="ECO:0000313" key="2">
    <source>
        <dbReference type="EMBL" id="MBX71913.1"/>
    </source>
</evidence>
<organism evidence="2">
    <name type="scientific">Rhizophora mucronata</name>
    <name type="common">Asiatic mangrove</name>
    <dbReference type="NCBI Taxonomy" id="61149"/>
    <lineage>
        <taxon>Eukaryota</taxon>
        <taxon>Viridiplantae</taxon>
        <taxon>Streptophyta</taxon>
        <taxon>Embryophyta</taxon>
        <taxon>Tracheophyta</taxon>
        <taxon>Spermatophyta</taxon>
        <taxon>Magnoliopsida</taxon>
        <taxon>eudicotyledons</taxon>
        <taxon>Gunneridae</taxon>
        <taxon>Pentapetalae</taxon>
        <taxon>rosids</taxon>
        <taxon>fabids</taxon>
        <taxon>Malpighiales</taxon>
        <taxon>Rhizophoraceae</taxon>
        <taxon>Rhizophora</taxon>
    </lineage>
</organism>
<name>A0A2P2QY71_RHIMU</name>
<keyword evidence="1" id="KW-1133">Transmembrane helix</keyword>
<feature type="transmembrane region" description="Helical" evidence="1">
    <location>
        <begin position="7"/>
        <end position="27"/>
    </location>
</feature>
<sequence length="33" mass="3783">MFLQYNIMAIANTVSLFCKAIICFLNGDYLTSY</sequence>
<dbReference type="AlphaFoldDB" id="A0A2P2QY71"/>
<keyword evidence="1" id="KW-0472">Membrane</keyword>